<dbReference type="Proteomes" id="UP000501690">
    <property type="component" value="Linkage Group LG7"/>
</dbReference>
<proteinExistence type="predicted"/>
<accession>A0A4D6MLA3</accession>
<gene>
    <name evidence="2" type="ORF">DEO72_LG7g2862</name>
</gene>
<evidence type="ECO:0000256" key="1">
    <source>
        <dbReference type="SAM" id="MobiDB-lite"/>
    </source>
</evidence>
<protein>
    <submittedName>
        <fullName evidence="2">Uncharacterized protein</fullName>
    </submittedName>
</protein>
<evidence type="ECO:0000313" key="2">
    <source>
        <dbReference type="EMBL" id="QCE01564.1"/>
    </source>
</evidence>
<evidence type="ECO:0000313" key="3">
    <source>
        <dbReference type="Proteomes" id="UP000501690"/>
    </source>
</evidence>
<reference evidence="2 3" key="1">
    <citation type="submission" date="2019-04" db="EMBL/GenBank/DDBJ databases">
        <title>An improved genome assembly and genetic linkage map for asparagus bean, Vigna unguiculata ssp. sesquipedialis.</title>
        <authorList>
            <person name="Xia Q."/>
            <person name="Zhang R."/>
            <person name="Dong Y."/>
        </authorList>
    </citation>
    <scope>NUCLEOTIDE SEQUENCE [LARGE SCALE GENOMIC DNA]</scope>
    <source>
        <tissue evidence="2">Leaf</tissue>
    </source>
</reference>
<organism evidence="2 3">
    <name type="scientific">Vigna unguiculata</name>
    <name type="common">Cowpea</name>
    <dbReference type="NCBI Taxonomy" id="3917"/>
    <lineage>
        <taxon>Eukaryota</taxon>
        <taxon>Viridiplantae</taxon>
        <taxon>Streptophyta</taxon>
        <taxon>Embryophyta</taxon>
        <taxon>Tracheophyta</taxon>
        <taxon>Spermatophyta</taxon>
        <taxon>Magnoliopsida</taxon>
        <taxon>eudicotyledons</taxon>
        <taxon>Gunneridae</taxon>
        <taxon>Pentapetalae</taxon>
        <taxon>rosids</taxon>
        <taxon>fabids</taxon>
        <taxon>Fabales</taxon>
        <taxon>Fabaceae</taxon>
        <taxon>Papilionoideae</taxon>
        <taxon>50 kb inversion clade</taxon>
        <taxon>NPAAA clade</taxon>
        <taxon>indigoferoid/millettioid clade</taxon>
        <taxon>Phaseoleae</taxon>
        <taxon>Vigna</taxon>
    </lineage>
</organism>
<keyword evidence="3" id="KW-1185">Reference proteome</keyword>
<feature type="region of interest" description="Disordered" evidence="1">
    <location>
        <begin position="140"/>
        <end position="162"/>
    </location>
</feature>
<dbReference type="EMBL" id="CP039351">
    <property type="protein sequence ID" value="QCE01564.1"/>
    <property type="molecule type" value="Genomic_DNA"/>
</dbReference>
<dbReference type="AlphaFoldDB" id="A0A4D6MLA3"/>
<sequence length="293" mass="33078">MNKITPAQLAKPRTRHSLADHENFAHLLPSTTLMIIARRTAPYKQTGKLEPTHIHHTVKSIIIIPCPYNNQACYDSSFNTLRLDSTHPDTYNLVGLSGCLHLWWIPLLHPELLISELCVTSVTMNQISVTTRLRSLAQARVSRSGESSPPRREFANLEQGPPHATICARRPGRASARLAWASLTVIATAMPATVETYTNQQQHQPFQAISTTYKFKNHKVYLKKVHKHNNNEVLASRTWKWVRAGLDTGPQSTAVRETDRELAEQWNNQDDKANPSRALVRKGKVTTAEFLQE</sequence>
<name>A0A4D6MLA3_VIGUN</name>